<dbReference type="PANTHER" id="PTHR15032">
    <property type="entry name" value="N-ACYL-PHOSPHATIDYLETHANOLAMINE-HYDROLYZING PHOSPHOLIPASE D"/>
    <property type="match status" value="1"/>
</dbReference>
<gene>
    <name evidence="2" type="ORF">GCM10011529_06350</name>
</gene>
<dbReference type="AlphaFoldDB" id="A0A916ZL15"/>
<evidence type="ECO:0000313" key="2">
    <source>
        <dbReference type="EMBL" id="GGE02600.1"/>
    </source>
</evidence>
<dbReference type="InterPro" id="IPR001279">
    <property type="entry name" value="Metallo-B-lactamas"/>
</dbReference>
<dbReference type="InterPro" id="IPR036866">
    <property type="entry name" value="RibonucZ/Hydroxyglut_hydro"/>
</dbReference>
<accession>A0A916ZL15</accession>
<reference evidence="2" key="1">
    <citation type="journal article" date="2014" name="Int. J. Syst. Evol. Microbiol.">
        <title>Complete genome sequence of Corynebacterium casei LMG S-19264T (=DSM 44701T), isolated from a smear-ripened cheese.</title>
        <authorList>
            <consortium name="US DOE Joint Genome Institute (JGI-PGF)"/>
            <person name="Walter F."/>
            <person name="Albersmeier A."/>
            <person name="Kalinowski J."/>
            <person name="Ruckert C."/>
        </authorList>
    </citation>
    <scope>NUCLEOTIDE SEQUENCE</scope>
    <source>
        <strain evidence="2">CGMCC 1.15519</strain>
    </source>
</reference>
<reference evidence="2" key="2">
    <citation type="submission" date="2020-09" db="EMBL/GenBank/DDBJ databases">
        <authorList>
            <person name="Sun Q."/>
            <person name="Zhou Y."/>
        </authorList>
    </citation>
    <scope>NUCLEOTIDE SEQUENCE</scope>
    <source>
        <strain evidence="2">CGMCC 1.15519</strain>
    </source>
</reference>
<keyword evidence="3" id="KW-1185">Reference proteome</keyword>
<comment type="caution">
    <text evidence="2">The sequence shown here is derived from an EMBL/GenBank/DDBJ whole genome shotgun (WGS) entry which is preliminary data.</text>
</comment>
<dbReference type="Proteomes" id="UP000635071">
    <property type="component" value="Unassembled WGS sequence"/>
</dbReference>
<sequence>MGRLGPVRVDPPGIRFDDLPPIDAVLLTHNHYDHLDAVTTRRLHAAHCPRFITPLGNDVLLRRIAPGVEVTAGDWGDSFDLAGLMVTICPAHHWSARTGFDRRMALWGGFIVKNAAATVYVAGDTGYGNGAIFRAIAADHGPPTLAVLPIGAYEPRWFMKAQHVDPSEAVAIMQDCRAASAIGVHWGSFQLTDEAREAPPQALAAALTTANIDPARFPAFRPGDIWT</sequence>
<feature type="domain" description="Metallo-beta-lactamase" evidence="1">
    <location>
        <begin position="10"/>
        <end position="186"/>
    </location>
</feature>
<protein>
    <recommendedName>
        <fullName evidence="1">Metallo-beta-lactamase domain-containing protein</fullName>
    </recommendedName>
</protein>
<dbReference type="EMBL" id="BMJM01000002">
    <property type="protein sequence ID" value="GGE02600.1"/>
    <property type="molecule type" value="Genomic_DNA"/>
</dbReference>
<evidence type="ECO:0000313" key="3">
    <source>
        <dbReference type="Proteomes" id="UP000635071"/>
    </source>
</evidence>
<name>A0A916ZL15_9SPHN</name>
<organism evidence="2 3">
    <name type="scientific">Sandarakinorhabdus glacialis</name>
    <dbReference type="NCBI Taxonomy" id="1614636"/>
    <lineage>
        <taxon>Bacteria</taxon>
        <taxon>Pseudomonadati</taxon>
        <taxon>Pseudomonadota</taxon>
        <taxon>Alphaproteobacteria</taxon>
        <taxon>Sphingomonadales</taxon>
        <taxon>Sphingosinicellaceae</taxon>
        <taxon>Sandarakinorhabdus</taxon>
    </lineage>
</organism>
<evidence type="ECO:0000259" key="1">
    <source>
        <dbReference type="Pfam" id="PF12706"/>
    </source>
</evidence>
<dbReference type="SUPFAM" id="SSF56281">
    <property type="entry name" value="Metallo-hydrolase/oxidoreductase"/>
    <property type="match status" value="1"/>
</dbReference>
<dbReference type="GO" id="GO:0005737">
    <property type="term" value="C:cytoplasm"/>
    <property type="evidence" value="ECO:0007669"/>
    <property type="project" value="TreeGrafter"/>
</dbReference>
<dbReference type="Pfam" id="PF12706">
    <property type="entry name" value="Lactamase_B_2"/>
    <property type="match status" value="1"/>
</dbReference>
<dbReference type="PANTHER" id="PTHR15032:SF4">
    <property type="entry name" value="N-ACYL-PHOSPHATIDYLETHANOLAMINE-HYDROLYZING PHOSPHOLIPASE D"/>
    <property type="match status" value="1"/>
</dbReference>
<proteinExistence type="predicted"/>
<dbReference type="Gene3D" id="3.60.15.10">
    <property type="entry name" value="Ribonuclease Z/Hydroxyacylglutathione hydrolase-like"/>
    <property type="match status" value="1"/>
</dbReference>